<dbReference type="AlphaFoldDB" id="A0A8E1VU54"/>
<accession>A0A8E1VU54</accession>
<dbReference type="RefSeq" id="WP_183123000.1">
    <property type="nucleotide sequence ID" value="NZ_JACJHR010000004.1"/>
</dbReference>
<reference evidence="5 6" key="1">
    <citation type="submission" date="2020-08" db="EMBL/GenBank/DDBJ databases">
        <title>Amycolatopsis echigonensis JCM 21831.</title>
        <authorList>
            <person name="Tedsree N."/>
            <person name="Kuncharoen N."/>
            <person name="Likhitwitayawuid K."/>
            <person name="Tanasupawat S."/>
        </authorList>
    </citation>
    <scope>NUCLEOTIDE SEQUENCE [LARGE SCALE GENOMIC DNA]</scope>
    <source>
        <strain evidence="5 6">JCM 21831</strain>
    </source>
</reference>
<dbReference type="InterPro" id="IPR003593">
    <property type="entry name" value="AAA+_ATPase"/>
</dbReference>
<evidence type="ECO:0000313" key="5">
    <source>
        <dbReference type="EMBL" id="MBB2498313.1"/>
    </source>
</evidence>
<proteinExistence type="predicted"/>
<dbReference type="GO" id="GO:0042941">
    <property type="term" value="P:D-alanine transmembrane transport"/>
    <property type="evidence" value="ECO:0007669"/>
    <property type="project" value="TreeGrafter"/>
</dbReference>
<dbReference type="GO" id="GO:0015808">
    <property type="term" value="P:L-alanine transport"/>
    <property type="evidence" value="ECO:0007669"/>
    <property type="project" value="TreeGrafter"/>
</dbReference>
<comment type="caution">
    <text evidence="5">The sequence shown here is derived from an EMBL/GenBank/DDBJ whole genome shotgun (WGS) entry which is preliminary data.</text>
</comment>
<feature type="domain" description="ABC transporter" evidence="4">
    <location>
        <begin position="6"/>
        <end position="253"/>
    </location>
</feature>
<keyword evidence="3 5" id="KW-0067">ATP-binding</keyword>
<dbReference type="GO" id="GO:0015192">
    <property type="term" value="F:L-phenylalanine transmembrane transporter activity"/>
    <property type="evidence" value="ECO:0007669"/>
    <property type="project" value="TreeGrafter"/>
</dbReference>
<dbReference type="GO" id="GO:0005886">
    <property type="term" value="C:plasma membrane"/>
    <property type="evidence" value="ECO:0007669"/>
    <property type="project" value="TreeGrafter"/>
</dbReference>
<dbReference type="GO" id="GO:1903806">
    <property type="term" value="P:L-isoleucine import across plasma membrane"/>
    <property type="evidence" value="ECO:0007669"/>
    <property type="project" value="TreeGrafter"/>
</dbReference>
<evidence type="ECO:0000256" key="2">
    <source>
        <dbReference type="ARBA" id="ARBA00022741"/>
    </source>
</evidence>
<dbReference type="Gene3D" id="3.40.50.300">
    <property type="entry name" value="P-loop containing nucleotide triphosphate hydrolases"/>
    <property type="match status" value="1"/>
</dbReference>
<dbReference type="Pfam" id="PF12399">
    <property type="entry name" value="BCA_ABC_TP_C"/>
    <property type="match status" value="1"/>
</dbReference>
<evidence type="ECO:0000256" key="1">
    <source>
        <dbReference type="ARBA" id="ARBA00022448"/>
    </source>
</evidence>
<protein>
    <submittedName>
        <fullName evidence="5">ABC transporter ATP-binding protein</fullName>
    </submittedName>
</protein>
<organism evidence="5 6">
    <name type="scientific">Amycolatopsis echigonensis</name>
    <dbReference type="NCBI Taxonomy" id="2576905"/>
    <lineage>
        <taxon>Bacteria</taxon>
        <taxon>Bacillati</taxon>
        <taxon>Actinomycetota</taxon>
        <taxon>Actinomycetes</taxon>
        <taxon>Pseudonocardiales</taxon>
        <taxon>Pseudonocardiaceae</taxon>
        <taxon>Amycolatopsis</taxon>
    </lineage>
</organism>
<dbReference type="GO" id="GO:0005524">
    <property type="term" value="F:ATP binding"/>
    <property type="evidence" value="ECO:0007669"/>
    <property type="project" value="UniProtKB-KW"/>
</dbReference>
<keyword evidence="2" id="KW-0547">Nucleotide-binding</keyword>
<dbReference type="GO" id="GO:0015188">
    <property type="term" value="F:L-isoleucine transmembrane transporter activity"/>
    <property type="evidence" value="ECO:0007669"/>
    <property type="project" value="TreeGrafter"/>
</dbReference>
<dbReference type="InterPro" id="IPR027417">
    <property type="entry name" value="P-loop_NTPase"/>
</dbReference>
<dbReference type="InterPro" id="IPR003439">
    <property type="entry name" value="ABC_transporter-like_ATP-bd"/>
</dbReference>
<sequence length="259" mass="26998">MTDVLLEVRGLTKSFGGLCAVDGVDFTVRANSVRGLIGPNGAGKTTLLDLITGFTAPDAGTVRFGGENVLGRPSHTLPARGLMRTFQSARLVPRLTVRENVMLGAHHLTKAGFLADGLRLPLARREQRALERRADAVLDFLGLGRFRDTAGAELPTGAQRLLEVGRALAGAPTLLLLDEPAAGLDGTETAELGTVLRAMAAAGTALVLIEHDVELVMAISDEVLVLDAGKVIADGPPAEVRTNPAVLAAYLGSTEEAPA</sequence>
<dbReference type="FunFam" id="3.40.50.300:FF:000421">
    <property type="entry name" value="Branched-chain amino acid ABC transporter ATP-binding protein"/>
    <property type="match status" value="1"/>
</dbReference>
<dbReference type="GO" id="GO:1903805">
    <property type="term" value="P:L-valine import across plasma membrane"/>
    <property type="evidence" value="ECO:0007669"/>
    <property type="project" value="TreeGrafter"/>
</dbReference>
<name>A0A8E1VU54_9PSEU</name>
<dbReference type="Proteomes" id="UP000550260">
    <property type="component" value="Unassembled WGS sequence"/>
</dbReference>
<dbReference type="InterPro" id="IPR032823">
    <property type="entry name" value="BCA_ABC_TP_C"/>
</dbReference>
<dbReference type="PANTHER" id="PTHR45772:SF7">
    <property type="entry name" value="AMINO ACID ABC TRANSPORTER ATP-BINDING PROTEIN"/>
    <property type="match status" value="1"/>
</dbReference>
<evidence type="ECO:0000259" key="4">
    <source>
        <dbReference type="PROSITE" id="PS50893"/>
    </source>
</evidence>
<dbReference type="SMART" id="SM00382">
    <property type="entry name" value="AAA"/>
    <property type="match status" value="1"/>
</dbReference>
<dbReference type="SUPFAM" id="SSF52540">
    <property type="entry name" value="P-loop containing nucleoside triphosphate hydrolases"/>
    <property type="match status" value="1"/>
</dbReference>
<dbReference type="InterPro" id="IPR051120">
    <property type="entry name" value="ABC_AA/LPS_Transport"/>
</dbReference>
<dbReference type="EMBL" id="JACJHR010000004">
    <property type="protein sequence ID" value="MBB2498313.1"/>
    <property type="molecule type" value="Genomic_DNA"/>
</dbReference>
<evidence type="ECO:0000313" key="6">
    <source>
        <dbReference type="Proteomes" id="UP000550260"/>
    </source>
</evidence>
<gene>
    <name evidence="5" type="ORF">H5411_04055</name>
</gene>
<dbReference type="Pfam" id="PF00005">
    <property type="entry name" value="ABC_tran"/>
    <property type="match status" value="1"/>
</dbReference>
<evidence type="ECO:0000256" key="3">
    <source>
        <dbReference type="ARBA" id="ARBA00022840"/>
    </source>
</evidence>
<dbReference type="PANTHER" id="PTHR45772">
    <property type="entry name" value="CONSERVED COMPONENT OF ABC TRANSPORTER FOR NATURAL AMINO ACIDS-RELATED"/>
    <property type="match status" value="1"/>
</dbReference>
<dbReference type="CDD" id="cd03219">
    <property type="entry name" value="ABC_Mj1267_LivG_branched"/>
    <property type="match status" value="1"/>
</dbReference>
<dbReference type="PROSITE" id="PS50893">
    <property type="entry name" value="ABC_TRANSPORTER_2"/>
    <property type="match status" value="1"/>
</dbReference>
<keyword evidence="1" id="KW-0813">Transport</keyword>
<dbReference type="GO" id="GO:0016887">
    <property type="term" value="F:ATP hydrolysis activity"/>
    <property type="evidence" value="ECO:0007669"/>
    <property type="project" value="InterPro"/>
</dbReference>
<dbReference type="GO" id="GO:0005304">
    <property type="term" value="F:L-valine transmembrane transporter activity"/>
    <property type="evidence" value="ECO:0007669"/>
    <property type="project" value="TreeGrafter"/>
</dbReference>